<reference evidence="8 9" key="1">
    <citation type="submission" date="2023-10" db="EMBL/GenBank/DDBJ databases">
        <authorList>
            <person name="Venkata Ramana C."/>
            <person name="Sasikala C."/>
            <person name="Dhurka M."/>
        </authorList>
    </citation>
    <scope>NUCLEOTIDE SEQUENCE [LARGE SCALE GENOMIC DNA]</scope>
    <source>
        <strain evidence="8 9">KCTC 32151</strain>
    </source>
</reference>
<dbReference type="Proteomes" id="UP001185659">
    <property type="component" value="Unassembled WGS sequence"/>
</dbReference>
<feature type="signal peptide" evidence="6">
    <location>
        <begin position="1"/>
        <end position="21"/>
    </location>
</feature>
<dbReference type="InterPro" id="IPR011250">
    <property type="entry name" value="OMP/PagP_B-barrel"/>
</dbReference>
<comment type="similarity">
    <text evidence="5">Belongs to the Omp25/RopB family.</text>
</comment>
<organism evidence="8 9">
    <name type="scientific">Nitratireductor aquimarinus</name>
    <dbReference type="NCBI Taxonomy" id="889300"/>
    <lineage>
        <taxon>Bacteria</taxon>
        <taxon>Pseudomonadati</taxon>
        <taxon>Pseudomonadota</taxon>
        <taxon>Alphaproteobacteria</taxon>
        <taxon>Hyphomicrobiales</taxon>
        <taxon>Phyllobacteriaceae</taxon>
        <taxon>Nitratireductor</taxon>
    </lineage>
</organism>
<dbReference type="Gene3D" id="2.40.160.20">
    <property type="match status" value="1"/>
</dbReference>
<comment type="subcellular location">
    <subcellularLocation>
        <location evidence="1">Cell outer membrane</location>
    </subcellularLocation>
</comment>
<evidence type="ECO:0000256" key="3">
    <source>
        <dbReference type="ARBA" id="ARBA00023136"/>
    </source>
</evidence>
<evidence type="ECO:0000256" key="5">
    <source>
        <dbReference type="ARBA" id="ARBA00038306"/>
    </source>
</evidence>
<evidence type="ECO:0000256" key="1">
    <source>
        <dbReference type="ARBA" id="ARBA00004442"/>
    </source>
</evidence>
<sequence length="220" mass="23589">MKRLTIATALFLAAGATSVHAADTFPPAGEAPAEKWQGFYAGAWLGYHWGNIENTYCNGICGDDLDLSGAVGGVEVGYNFAVDQNWVLGVFANVPLLKPQEDADVPIFGTYDVDPRWAAYTGVKIGRAYGQWMPYGLVGLGVARVKVTDPVGTSSSATHLSGVVGAGVEYMFADNWSLDGRFVYSFSNEKDYDFCTGGFSCPSGYKENAPNVTIGLNYQF</sequence>
<evidence type="ECO:0000313" key="8">
    <source>
        <dbReference type="EMBL" id="MDV6228468.1"/>
    </source>
</evidence>
<dbReference type="Pfam" id="PF13505">
    <property type="entry name" value="OMP_b-brl"/>
    <property type="match status" value="1"/>
</dbReference>
<dbReference type="InterPro" id="IPR027385">
    <property type="entry name" value="Beta-barrel_OMP"/>
</dbReference>
<gene>
    <name evidence="8" type="ORF">R2G56_19435</name>
</gene>
<evidence type="ECO:0000256" key="6">
    <source>
        <dbReference type="SAM" id="SignalP"/>
    </source>
</evidence>
<dbReference type="PANTHER" id="PTHR34001">
    <property type="entry name" value="BLL7405 PROTEIN"/>
    <property type="match status" value="1"/>
</dbReference>
<keyword evidence="9" id="KW-1185">Reference proteome</keyword>
<evidence type="ECO:0000259" key="7">
    <source>
        <dbReference type="Pfam" id="PF13505"/>
    </source>
</evidence>
<feature type="chain" id="PRO_5046590146" evidence="6">
    <location>
        <begin position="22"/>
        <end position="220"/>
    </location>
</feature>
<protein>
    <submittedName>
        <fullName evidence="8">Outer membrane beta-barrel protein</fullName>
    </submittedName>
</protein>
<dbReference type="PANTHER" id="PTHR34001:SF3">
    <property type="entry name" value="BLL7405 PROTEIN"/>
    <property type="match status" value="1"/>
</dbReference>
<name>A0ABU4AQE9_9HYPH</name>
<keyword evidence="4" id="KW-0998">Cell outer membrane</keyword>
<evidence type="ECO:0000256" key="2">
    <source>
        <dbReference type="ARBA" id="ARBA00022729"/>
    </source>
</evidence>
<keyword evidence="2 6" id="KW-0732">Signal</keyword>
<feature type="domain" description="Outer membrane protein beta-barrel" evidence="7">
    <location>
        <begin position="9"/>
        <end position="220"/>
    </location>
</feature>
<dbReference type="InterPro" id="IPR051692">
    <property type="entry name" value="OMP-like"/>
</dbReference>
<dbReference type="EMBL" id="JAWLIP010000010">
    <property type="protein sequence ID" value="MDV6228468.1"/>
    <property type="molecule type" value="Genomic_DNA"/>
</dbReference>
<dbReference type="RefSeq" id="WP_317562316.1">
    <property type="nucleotide sequence ID" value="NZ_JAWLIP010000010.1"/>
</dbReference>
<proteinExistence type="inferred from homology"/>
<accession>A0ABU4AQE9</accession>
<dbReference type="SUPFAM" id="SSF56925">
    <property type="entry name" value="OMPA-like"/>
    <property type="match status" value="1"/>
</dbReference>
<comment type="caution">
    <text evidence="8">The sequence shown here is derived from an EMBL/GenBank/DDBJ whole genome shotgun (WGS) entry which is preliminary data.</text>
</comment>
<evidence type="ECO:0000313" key="9">
    <source>
        <dbReference type="Proteomes" id="UP001185659"/>
    </source>
</evidence>
<keyword evidence="3" id="KW-0472">Membrane</keyword>
<evidence type="ECO:0000256" key="4">
    <source>
        <dbReference type="ARBA" id="ARBA00023237"/>
    </source>
</evidence>